<dbReference type="GO" id="GO:0015098">
    <property type="term" value="F:molybdate ion transmembrane transporter activity"/>
    <property type="evidence" value="ECO:0007669"/>
    <property type="project" value="InterPro"/>
</dbReference>
<evidence type="ECO:0000313" key="14">
    <source>
        <dbReference type="EMBL" id="GJJ73265.1"/>
    </source>
</evidence>
<feature type="region of interest" description="Disordered" evidence="12">
    <location>
        <begin position="415"/>
        <end position="459"/>
    </location>
</feature>
<gene>
    <name evidence="14" type="ORF">EMPS_05623</name>
</gene>
<dbReference type="Pfam" id="PF05631">
    <property type="entry name" value="MFS_5"/>
    <property type="match status" value="1"/>
</dbReference>
<dbReference type="EMBL" id="BQFW01000007">
    <property type="protein sequence ID" value="GJJ73265.1"/>
    <property type="molecule type" value="Genomic_DNA"/>
</dbReference>
<comment type="function">
    <text evidence="1">Mediates high-affinity intracellular uptake of the rare oligo-element molybdenum.</text>
</comment>
<dbReference type="GO" id="GO:0006811">
    <property type="term" value="P:monoatomic ion transport"/>
    <property type="evidence" value="ECO:0007669"/>
    <property type="project" value="UniProtKB-KW"/>
</dbReference>
<reference evidence="14" key="1">
    <citation type="submission" date="2021-11" db="EMBL/GenBank/DDBJ databases">
        <authorList>
            <person name="Herlambang A."/>
            <person name="Guo Y."/>
            <person name="Takashima Y."/>
            <person name="Nishizawa T."/>
        </authorList>
    </citation>
    <scope>NUCLEOTIDE SEQUENCE</scope>
    <source>
        <strain evidence="14">E1425</strain>
    </source>
</reference>
<feature type="transmembrane region" description="Helical" evidence="13">
    <location>
        <begin position="272"/>
        <end position="292"/>
    </location>
</feature>
<sequence>MISTNNLSFSAFRNNYLVVYLAVMMSDWMQGPYLYKLYESYTFSMYDIAVLFTVGFVSSAVFGTVIANTADVWGRKRMSLLFCVTSSTASLIRLSNNYHYLIGSHLLSGLSTALLCCVFEAWYISQHRRKGFAPILIGNTFSTAVFLNGLVAIFAGVVANMAVEMSGSLASPFVVSAMILVFAGFMISQTWEENYGESMTNTSGSVVKSMVEGLVVVKNDSTILTIGLAQTVFECCMYTFVLLYTPALENSIKNAALLSSAKSAESGHLFPLGYLFSAMMAAAMFGSLLFKFFSSSKGATNDSFLALALLIASSSFCFIALNNASSTMTVLSFLLFEFTTGIYFPAIGTMRAQAIPEQNRTGVMAFLRVPMNFLVCAILLRVETVQVERIFEACAVLCFLGGIVVHSKRAQLSSAGRAAGRSGDGPGGHEEDLLPRNREETVSDEEGQIENKIEDSASE</sequence>
<dbReference type="GO" id="GO:0005886">
    <property type="term" value="C:plasma membrane"/>
    <property type="evidence" value="ECO:0007669"/>
    <property type="project" value="UniProtKB-SubCell"/>
</dbReference>
<keyword evidence="9 13" id="KW-0472">Membrane</keyword>
<keyword evidence="6 13" id="KW-0812">Transmembrane</keyword>
<proteinExistence type="predicted"/>
<feature type="transmembrane region" description="Helical" evidence="13">
    <location>
        <begin position="100"/>
        <end position="124"/>
    </location>
</feature>
<feature type="transmembrane region" description="Helical" evidence="13">
    <location>
        <begin position="327"/>
        <end position="344"/>
    </location>
</feature>
<dbReference type="Gene3D" id="1.20.1250.20">
    <property type="entry name" value="MFS general substrate transporter like domains"/>
    <property type="match status" value="1"/>
</dbReference>
<evidence type="ECO:0000256" key="2">
    <source>
        <dbReference type="ARBA" id="ARBA00004651"/>
    </source>
</evidence>
<dbReference type="InterPro" id="IPR036259">
    <property type="entry name" value="MFS_trans_sf"/>
</dbReference>
<dbReference type="PANTHER" id="PTHR23516">
    <property type="entry name" value="SAM (S-ADENOSYL METHIONINE) TRANSPORTER"/>
    <property type="match status" value="1"/>
</dbReference>
<evidence type="ECO:0000256" key="3">
    <source>
        <dbReference type="ARBA" id="ARBA00021242"/>
    </source>
</evidence>
<evidence type="ECO:0000256" key="1">
    <source>
        <dbReference type="ARBA" id="ARBA00003019"/>
    </source>
</evidence>
<reference evidence="14" key="2">
    <citation type="journal article" date="2022" name="Microbiol. Resour. Announc.">
        <title>Whole-Genome Sequence of Entomortierella parvispora E1425, a Mucoromycotan Fungus Associated with Burkholderiaceae-Related Endosymbiotic Bacteria.</title>
        <authorList>
            <person name="Herlambang A."/>
            <person name="Guo Y."/>
            <person name="Takashima Y."/>
            <person name="Narisawa K."/>
            <person name="Ohta H."/>
            <person name="Nishizawa T."/>
        </authorList>
    </citation>
    <scope>NUCLEOTIDE SEQUENCE</scope>
    <source>
        <strain evidence="14">E1425</strain>
    </source>
</reference>
<keyword evidence="8" id="KW-0406">Ion transport</keyword>
<evidence type="ECO:0000256" key="8">
    <source>
        <dbReference type="ARBA" id="ARBA00023065"/>
    </source>
</evidence>
<dbReference type="PANTHER" id="PTHR23516:SF1">
    <property type="entry name" value="MOLYBDATE-ANION TRANSPORTER"/>
    <property type="match status" value="1"/>
</dbReference>
<feature type="transmembrane region" description="Helical" evidence="13">
    <location>
        <begin position="223"/>
        <end position="244"/>
    </location>
</feature>
<accession>A0A9P3HB35</accession>
<name>A0A9P3HB35_9FUNG</name>
<evidence type="ECO:0000256" key="10">
    <source>
        <dbReference type="ARBA" id="ARBA00030646"/>
    </source>
</evidence>
<evidence type="ECO:0000256" key="9">
    <source>
        <dbReference type="ARBA" id="ARBA00023136"/>
    </source>
</evidence>
<dbReference type="SUPFAM" id="SSF103473">
    <property type="entry name" value="MFS general substrate transporter"/>
    <property type="match status" value="1"/>
</dbReference>
<dbReference type="AlphaFoldDB" id="A0A9P3HB35"/>
<evidence type="ECO:0000256" key="4">
    <source>
        <dbReference type="ARBA" id="ARBA00022448"/>
    </source>
</evidence>
<evidence type="ECO:0000256" key="12">
    <source>
        <dbReference type="SAM" id="MobiDB-lite"/>
    </source>
</evidence>
<comment type="caution">
    <text evidence="14">The sequence shown here is derived from an EMBL/GenBank/DDBJ whole genome shotgun (WGS) entry which is preliminary data.</text>
</comment>
<evidence type="ECO:0000256" key="5">
    <source>
        <dbReference type="ARBA" id="ARBA00022475"/>
    </source>
</evidence>
<organism evidence="14 15">
    <name type="scientific">Entomortierella parvispora</name>
    <dbReference type="NCBI Taxonomy" id="205924"/>
    <lineage>
        <taxon>Eukaryota</taxon>
        <taxon>Fungi</taxon>
        <taxon>Fungi incertae sedis</taxon>
        <taxon>Mucoromycota</taxon>
        <taxon>Mortierellomycotina</taxon>
        <taxon>Mortierellomycetes</taxon>
        <taxon>Mortierellales</taxon>
        <taxon>Mortierellaceae</taxon>
        <taxon>Entomortierella</taxon>
    </lineage>
</organism>
<keyword evidence="5" id="KW-1003">Cell membrane</keyword>
<dbReference type="InterPro" id="IPR008509">
    <property type="entry name" value="MOT2/MFSD5"/>
</dbReference>
<feature type="transmembrane region" description="Helical" evidence="13">
    <location>
        <begin position="169"/>
        <end position="187"/>
    </location>
</feature>
<feature type="compositionally biased region" description="Basic and acidic residues" evidence="12">
    <location>
        <begin position="449"/>
        <end position="459"/>
    </location>
</feature>
<feature type="compositionally biased region" description="Basic and acidic residues" evidence="12">
    <location>
        <begin position="427"/>
        <end position="441"/>
    </location>
</feature>
<evidence type="ECO:0000256" key="6">
    <source>
        <dbReference type="ARBA" id="ARBA00022692"/>
    </source>
</evidence>
<keyword evidence="15" id="KW-1185">Reference proteome</keyword>
<dbReference type="OrthoDB" id="263957at2759"/>
<feature type="transmembrane region" description="Helical" evidence="13">
    <location>
        <begin position="304"/>
        <end position="321"/>
    </location>
</feature>
<protein>
    <recommendedName>
        <fullName evidence="3">Molybdate-anion transporter</fullName>
    </recommendedName>
    <alternativeName>
        <fullName evidence="10">Major facilitator superfamily domain-containing protein 5</fullName>
    </alternativeName>
    <alternativeName>
        <fullName evidence="11">Molybdate transporter 2 homolog</fullName>
    </alternativeName>
</protein>
<feature type="transmembrane region" description="Helical" evidence="13">
    <location>
        <begin position="12"/>
        <end position="31"/>
    </location>
</feature>
<keyword evidence="7 13" id="KW-1133">Transmembrane helix</keyword>
<evidence type="ECO:0000256" key="7">
    <source>
        <dbReference type="ARBA" id="ARBA00022989"/>
    </source>
</evidence>
<dbReference type="Proteomes" id="UP000827284">
    <property type="component" value="Unassembled WGS sequence"/>
</dbReference>
<feature type="transmembrane region" description="Helical" evidence="13">
    <location>
        <begin position="43"/>
        <end position="66"/>
    </location>
</feature>
<feature type="transmembrane region" description="Helical" evidence="13">
    <location>
        <begin position="365"/>
        <end position="384"/>
    </location>
</feature>
<dbReference type="CDD" id="cd17487">
    <property type="entry name" value="MFS_MFSD5_like"/>
    <property type="match status" value="1"/>
</dbReference>
<evidence type="ECO:0000256" key="13">
    <source>
        <dbReference type="SAM" id="Phobius"/>
    </source>
</evidence>
<evidence type="ECO:0000256" key="11">
    <source>
        <dbReference type="ARBA" id="ARBA00032555"/>
    </source>
</evidence>
<evidence type="ECO:0000313" key="15">
    <source>
        <dbReference type="Proteomes" id="UP000827284"/>
    </source>
</evidence>
<feature type="transmembrane region" description="Helical" evidence="13">
    <location>
        <begin position="136"/>
        <end position="163"/>
    </location>
</feature>
<comment type="subcellular location">
    <subcellularLocation>
        <location evidence="2">Cell membrane</location>
        <topology evidence="2">Multi-pass membrane protein</topology>
    </subcellularLocation>
</comment>
<keyword evidence="4" id="KW-0813">Transport</keyword>